<dbReference type="InterPro" id="IPR050583">
    <property type="entry name" value="Mycobacterial_A85_antigen"/>
</dbReference>
<dbReference type="KEGG" id="fbm:MQE35_10685"/>
<sequence length="385" mass="44992">MKTTLISLLCLLFSLNIFGQVKKTKYDSTILGETRQFQFYIPEDYDPEKKYPLFIVLDGDYLFDLVVASVKFNSYNDLMPKSIVVGINQGYNNLRFSDCDFSDEDGLPKEKGKLFFDFIEREVVPLIQQNYNLAEFKAVAGHGITANFINYYLFKDNPLFDAYISLSPTFAPQMTERIADRLSQFEDRKFYYLANSERNLDKEDKERISALNGMLKTIDNPKFYYFYDNFENATPFTAASYGIPKAIDLMFDLYEPISKEEYDKNVITHEAPVINYLIKKQETIKELFGFEKPIPLNDIMAIYSVIKTKKYDDLESLERLSDISKKEFPDTMLGFFFLAEYYEQMGEPKKALKTYENAFTMSEIDFLTKDLMLDRITSIKEDFGY</sequence>
<dbReference type="Gene3D" id="1.25.40.10">
    <property type="entry name" value="Tetratricopeptide repeat domain"/>
    <property type="match status" value="1"/>
</dbReference>
<dbReference type="AlphaFoldDB" id="A0A9E6ZIK8"/>
<proteinExistence type="predicted"/>
<keyword evidence="2" id="KW-0378">Hydrolase</keyword>
<dbReference type="PANTHER" id="PTHR48098">
    <property type="entry name" value="ENTEROCHELIN ESTERASE-RELATED"/>
    <property type="match status" value="1"/>
</dbReference>
<dbReference type="InterPro" id="IPR029058">
    <property type="entry name" value="AB_hydrolase_fold"/>
</dbReference>
<dbReference type="InterPro" id="IPR000801">
    <property type="entry name" value="Esterase-like"/>
</dbReference>
<dbReference type="InterPro" id="IPR011990">
    <property type="entry name" value="TPR-like_helical_dom_sf"/>
</dbReference>
<feature type="signal peptide" evidence="1">
    <location>
        <begin position="1"/>
        <end position="19"/>
    </location>
</feature>
<dbReference type="RefSeq" id="WP_255841368.1">
    <property type="nucleotide sequence ID" value="NZ_CP094358.1"/>
</dbReference>
<evidence type="ECO:0000313" key="2">
    <source>
        <dbReference type="EMBL" id="UOB16202.1"/>
    </source>
</evidence>
<dbReference type="GO" id="GO:0016787">
    <property type="term" value="F:hydrolase activity"/>
    <property type="evidence" value="ECO:0007669"/>
    <property type="project" value="UniProtKB-KW"/>
</dbReference>
<protein>
    <submittedName>
        <fullName evidence="2">Alpha/beta hydrolase-fold protein</fullName>
    </submittedName>
</protein>
<dbReference type="Pfam" id="PF00756">
    <property type="entry name" value="Esterase"/>
    <property type="match status" value="1"/>
</dbReference>
<keyword evidence="1" id="KW-0732">Signal</keyword>
<dbReference type="Proteomes" id="UP000831290">
    <property type="component" value="Chromosome"/>
</dbReference>
<dbReference type="SUPFAM" id="SSF53474">
    <property type="entry name" value="alpha/beta-Hydrolases"/>
    <property type="match status" value="1"/>
</dbReference>
<name>A0A9E6ZIK8_9FLAO</name>
<feature type="chain" id="PRO_5038827045" evidence="1">
    <location>
        <begin position="20"/>
        <end position="385"/>
    </location>
</feature>
<keyword evidence="3" id="KW-1185">Reference proteome</keyword>
<dbReference type="EMBL" id="CP094358">
    <property type="protein sequence ID" value="UOB16202.1"/>
    <property type="molecule type" value="Genomic_DNA"/>
</dbReference>
<dbReference type="Gene3D" id="3.40.50.1820">
    <property type="entry name" value="alpha/beta hydrolase"/>
    <property type="match status" value="1"/>
</dbReference>
<organism evidence="2 3">
    <name type="scientific">Abyssalbus ytuae</name>
    <dbReference type="NCBI Taxonomy" id="2926907"/>
    <lineage>
        <taxon>Bacteria</taxon>
        <taxon>Pseudomonadati</taxon>
        <taxon>Bacteroidota</taxon>
        <taxon>Flavobacteriia</taxon>
        <taxon>Flavobacteriales</taxon>
        <taxon>Flavobacteriaceae</taxon>
        <taxon>Abyssalbus</taxon>
    </lineage>
</organism>
<dbReference type="PANTHER" id="PTHR48098:SF6">
    <property type="entry name" value="FERRI-BACILLIBACTIN ESTERASE BESA"/>
    <property type="match status" value="1"/>
</dbReference>
<reference evidence="2" key="1">
    <citation type="submission" date="2022-03" db="EMBL/GenBank/DDBJ databases">
        <title>Description of Abyssus ytuae gen. nov., sp. nov., a novel member of the family Flavobacteriaceae isolated from the sediment of Mariana Trench.</title>
        <authorList>
            <person name="Zhang J."/>
            <person name="Xu X."/>
        </authorList>
    </citation>
    <scope>NUCLEOTIDE SEQUENCE</scope>
    <source>
        <strain evidence="2">MT3330</strain>
    </source>
</reference>
<evidence type="ECO:0000313" key="3">
    <source>
        <dbReference type="Proteomes" id="UP000831290"/>
    </source>
</evidence>
<accession>A0A9E6ZIK8</accession>
<evidence type="ECO:0000256" key="1">
    <source>
        <dbReference type="SAM" id="SignalP"/>
    </source>
</evidence>
<gene>
    <name evidence="2" type="ORF">MQE35_10685</name>
</gene>